<proteinExistence type="predicted"/>
<dbReference type="EMBL" id="PCTA01000009">
    <property type="protein sequence ID" value="PIP62020.1"/>
    <property type="molecule type" value="Genomic_DNA"/>
</dbReference>
<sequence>MVCKKVEGKLTVVGIKTGGEYISKIFADMVQDQGRLQSHFNIELDKQSELIIEGADLLVNDKSTYIILDDAIWSERTKRIVESELKLRHIKKVKYAVILDPYKKADFSLYS</sequence>
<evidence type="ECO:0000313" key="2">
    <source>
        <dbReference type="Proteomes" id="UP000231246"/>
    </source>
</evidence>
<protein>
    <recommendedName>
        <fullName evidence="3">Phosphoribosyltransferase domain-containing protein</fullName>
    </recommendedName>
</protein>
<evidence type="ECO:0008006" key="3">
    <source>
        <dbReference type="Google" id="ProtNLM"/>
    </source>
</evidence>
<dbReference type="AlphaFoldDB" id="A0A2H0BYC1"/>
<evidence type="ECO:0000313" key="1">
    <source>
        <dbReference type="EMBL" id="PIP62020.1"/>
    </source>
</evidence>
<reference evidence="1 2" key="1">
    <citation type="submission" date="2017-09" db="EMBL/GenBank/DDBJ databases">
        <title>Depth-based differentiation of microbial function through sediment-hosted aquifers and enrichment of novel symbionts in the deep terrestrial subsurface.</title>
        <authorList>
            <person name="Probst A.J."/>
            <person name="Ladd B."/>
            <person name="Jarett J.K."/>
            <person name="Geller-Mcgrath D.E."/>
            <person name="Sieber C.M."/>
            <person name="Emerson J.B."/>
            <person name="Anantharaman K."/>
            <person name="Thomas B.C."/>
            <person name="Malmstrom R."/>
            <person name="Stieglmeier M."/>
            <person name="Klingl A."/>
            <person name="Woyke T."/>
            <person name="Ryan C.M."/>
            <person name="Banfield J.F."/>
        </authorList>
    </citation>
    <scope>NUCLEOTIDE SEQUENCE [LARGE SCALE GENOMIC DNA]</scope>
    <source>
        <strain evidence="1">CG22_combo_CG10-13_8_21_14_all_38_20</strain>
    </source>
</reference>
<gene>
    <name evidence="1" type="ORF">COW99_01305</name>
</gene>
<accession>A0A2H0BYC1</accession>
<name>A0A2H0BYC1_9BACT</name>
<comment type="caution">
    <text evidence="1">The sequence shown here is derived from an EMBL/GenBank/DDBJ whole genome shotgun (WGS) entry which is preliminary data.</text>
</comment>
<organism evidence="1 2">
    <name type="scientific">Candidatus Roizmanbacteria bacterium CG22_combo_CG10-13_8_21_14_all_38_20</name>
    <dbReference type="NCBI Taxonomy" id="1974862"/>
    <lineage>
        <taxon>Bacteria</taxon>
        <taxon>Candidatus Roizmaniibacteriota</taxon>
    </lineage>
</organism>
<dbReference type="Proteomes" id="UP000231246">
    <property type="component" value="Unassembled WGS sequence"/>
</dbReference>